<protein>
    <submittedName>
        <fullName evidence="1">Uncharacterized protein</fullName>
    </submittedName>
</protein>
<proteinExistence type="predicted"/>
<reference evidence="1" key="1">
    <citation type="journal article" date="2020" name="Stud. Mycol.">
        <title>101 Dothideomycetes genomes: a test case for predicting lifestyles and emergence of pathogens.</title>
        <authorList>
            <person name="Haridas S."/>
            <person name="Albert R."/>
            <person name="Binder M."/>
            <person name="Bloem J."/>
            <person name="Labutti K."/>
            <person name="Salamov A."/>
            <person name="Andreopoulos B."/>
            <person name="Baker S."/>
            <person name="Barry K."/>
            <person name="Bills G."/>
            <person name="Bluhm B."/>
            <person name="Cannon C."/>
            <person name="Castanera R."/>
            <person name="Culley D."/>
            <person name="Daum C."/>
            <person name="Ezra D."/>
            <person name="Gonzalez J."/>
            <person name="Henrissat B."/>
            <person name="Kuo A."/>
            <person name="Liang C."/>
            <person name="Lipzen A."/>
            <person name="Lutzoni F."/>
            <person name="Magnuson J."/>
            <person name="Mondo S."/>
            <person name="Nolan M."/>
            <person name="Ohm R."/>
            <person name="Pangilinan J."/>
            <person name="Park H.-J."/>
            <person name="Ramirez L."/>
            <person name="Alfaro M."/>
            <person name="Sun H."/>
            <person name="Tritt A."/>
            <person name="Yoshinaga Y."/>
            <person name="Zwiers L.-H."/>
            <person name="Turgeon B."/>
            <person name="Goodwin S."/>
            <person name="Spatafora J."/>
            <person name="Crous P."/>
            <person name="Grigoriev I."/>
        </authorList>
    </citation>
    <scope>NUCLEOTIDE SEQUENCE</scope>
    <source>
        <strain evidence="1">CBS 525.71</strain>
    </source>
</reference>
<sequence>MDDLIETALFRVEPELVAELHERDDEEILAFAGLHEDTVDMQPELYIFTCYLLYTRTRLAEHLEKAILLTEGWLAVTDEEDVDRLRRSEIFDMLSANMCQHNERTAQRSQLEHAIGEARHELGSNEEDDAGRADASEKLASLLYTQYTQNKEIPDLEEAIRMTRQAVDLTPTNHDNYPRRLQNLAALSYMQFQRTGKLEDMNRVAEAAQHMSNSNGRIMSVDQQSSDVMRNFSDAMHAVRQKGVETIEDTERLIYLTRQTLDVVRDTDFAHAGMLNYLGSKLRKRYVHTKNVQDLEEAIQVLQQGIDLTPVGQPQLMLMVCELGITLSVRYKESKDPSDLERMVQLAQQASDVPQTSNLELAEWLNDLGGMLYVQYEQTKTLQDLNAAIRVMQQGIMNTSHPDIGNLLRNLGHLYYTRYEQTQDTKDFDMSLHFVQRALDSSHGDDSSLQRTRNYLTKLVHAQFERTQSTEELDKLIRACQQAIEATSSDDADRTDRLDYLGFLLGVRCGLTKNVNDIKEAIRVTKEGINLAPRSPLPFKQRLARLSHQLWDQCESVLSAEELEEQIQVSRMVVNFPHDNTEDIAYAQANLSVRIGSLYRLTGEPAGIEEAILWAQRAVDSASETHPDLRTLLDNLGALLALRYEHQHDIEDLERGIYLTRQAIKLETGRGVAYAGLLNNLATKLSRRHVRKATMGDLNEAIRFAEEALEIMPVEHPEHGIVQNNLSGFLLHRFQRLQNDEDFERAMQLTTDAPLDSHLAHAWHHALGTQLNNRYMRKGNEEDVEKAISELRKALNLTTDDHRNRATLYHELGNIFGVRFLRSARESAYLEESIRNHEKAVDIVAKDHADLGSFLFAMGISLRLRYEQTGKPGDLENLIRVNIRAWECKNARPFVRIQASISALEMLQWQEKFEVAYNLAVETLELLPYVHGRFLNHEDQQYVVRHFSGLATSACALALQLGKEPEEALKLLEQGRGLILGLLMDDRSNTSPLKEAHPNLSERYESLRANANKPTEYAQENQEKLSHGRENELEELIMEIRQQPGFESFLLPPSGGLLLSAAENGPVVVINVSGFRCDAFLIRLHDVQALPLPDLTEQELRAKARGFLKTHETLAWLWDAVASPVLSALGFTAPPTGDDWPHVWWILTAALSKFPLHAAGRHFVGSTETVIDRVMSSYSPSLKAFIHSRQSSAPSKLSIAPGQALLVAMPDAPSLPMLGHANEEVMVLQALLESGPLALKTIQPGRSKQDVVSKLPSCNIFHFAGHGKTDDRSPIQSSICLEDWKTDPLTVDTLLKLRLHESSPFLAYLSACGTGELSDEKFLDESIHLISACQLAGFRHVIGTLWEVDDQACVDIARIAYEEIGENGMTDESVCLGLHKATRWFRDNRSFTAAAFGREWDEILDVSDTDDKVEHLRDSSRVSRKATMRKKAPLHWVPYVHYGV</sequence>
<evidence type="ECO:0000313" key="2">
    <source>
        <dbReference type="Proteomes" id="UP000799754"/>
    </source>
</evidence>
<accession>A0ACB6RXP3</accession>
<evidence type="ECO:0000313" key="1">
    <source>
        <dbReference type="EMBL" id="KAF2626795.1"/>
    </source>
</evidence>
<name>A0ACB6RXP3_9PLEO</name>
<gene>
    <name evidence="1" type="ORF">BU25DRAFT_411322</name>
</gene>
<comment type="caution">
    <text evidence="1">The sequence shown here is derived from an EMBL/GenBank/DDBJ whole genome shotgun (WGS) entry which is preliminary data.</text>
</comment>
<keyword evidence="2" id="KW-1185">Reference proteome</keyword>
<dbReference type="Proteomes" id="UP000799754">
    <property type="component" value="Unassembled WGS sequence"/>
</dbReference>
<organism evidence="1 2">
    <name type="scientific">Macroventuria anomochaeta</name>
    <dbReference type="NCBI Taxonomy" id="301207"/>
    <lineage>
        <taxon>Eukaryota</taxon>
        <taxon>Fungi</taxon>
        <taxon>Dikarya</taxon>
        <taxon>Ascomycota</taxon>
        <taxon>Pezizomycotina</taxon>
        <taxon>Dothideomycetes</taxon>
        <taxon>Pleosporomycetidae</taxon>
        <taxon>Pleosporales</taxon>
        <taxon>Pleosporineae</taxon>
        <taxon>Didymellaceae</taxon>
        <taxon>Macroventuria</taxon>
    </lineage>
</organism>
<dbReference type="EMBL" id="MU006719">
    <property type="protein sequence ID" value="KAF2626795.1"/>
    <property type="molecule type" value="Genomic_DNA"/>
</dbReference>